<protein>
    <recommendedName>
        <fullName evidence="2">N-acetylmuramoyl-L-alanine amidase</fullName>
        <ecNumber evidence="2">3.5.1.28</ecNumber>
    </recommendedName>
</protein>
<evidence type="ECO:0000259" key="6">
    <source>
        <dbReference type="SMART" id="SM00646"/>
    </source>
</evidence>
<feature type="domain" description="MurNAc-LAA" evidence="6">
    <location>
        <begin position="126"/>
        <end position="236"/>
    </location>
</feature>
<comment type="catalytic activity">
    <reaction evidence="1">
        <text>Hydrolyzes the link between N-acetylmuramoyl residues and L-amino acid residues in certain cell-wall glycopeptides.</text>
        <dbReference type="EC" id="3.5.1.28"/>
    </reaction>
</comment>
<name>A0A1Q2MI25_9BACT</name>
<evidence type="ECO:0000313" key="7">
    <source>
        <dbReference type="EMBL" id="AQQ71912.1"/>
    </source>
</evidence>
<organism evidence="7 8">
    <name type="scientific">Limihaloglobus sulfuriphilus</name>
    <dbReference type="NCBI Taxonomy" id="1851148"/>
    <lineage>
        <taxon>Bacteria</taxon>
        <taxon>Pseudomonadati</taxon>
        <taxon>Planctomycetota</taxon>
        <taxon>Phycisphaerae</taxon>
        <taxon>Sedimentisphaerales</taxon>
        <taxon>Sedimentisphaeraceae</taxon>
        <taxon>Limihaloglobus</taxon>
    </lineage>
</organism>
<dbReference type="CDD" id="cd02696">
    <property type="entry name" value="MurNAc-LAA"/>
    <property type="match status" value="1"/>
</dbReference>
<dbReference type="Proteomes" id="UP000188181">
    <property type="component" value="Chromosome"/>
</dbReference>
<dbReference type="SMART" id="SM00646">
    <property type="entry name" value="Ami_3"/>
    <property type="match status" value="1"/>
</dbReference>
<dbReference type="EMBL" id="CP019646">
    <property type="protein sequence ID" value="AQQ71912.1"/>
    <property type="molecule type" value="Genomic_DNA"/>
</dbReference>
<feature type="chain" id="PRO_5012094613" description="N-acetylmuramoyl-L-alanine amidase" evidence="5">
    <location>
        <begin position="25"/>
        <end position="239"/>
    </location>
</feature>
<evidence type="ECO:0000256" key="2">
    <source>
        <dbReference type="ARBA" id="ARBA00011901"/>
    </source>
</evidence>
<proteinExistence type="predicted"/>
<reference evidence="8" key="1">
    <citation type="submission" date="2017-02" db="EMBL/GenBank/DDBJ databases">
        <title>Comparative genomics and description of representatives of a novel lineage of planctomycetes thriving in anoxic sediments.</title>
        <authorList>
            <person name="Spring S."/>
            <person name="Bunk B."/>
            <person name="Sproer C."/>
        </authorList>
    </citation>
    <scope>NUCLEOTIDE SEQUENCE [LARGE SCALE GENOMIC DNA]</scope>
    <source>
        <strain evidence="8">SM-Chi-D1</strain>
    </source>
</reference>
<dbReference type="STRING" id="1851148.SMSP2_02291"/>
<dbReference type="RefSeq" id="WP_146684126.1">
    <property type="nucleotide sequence ID" value="NZ_CP019646.1"/>
</dbReference>
<dbReference type="AlphaFoldDB" id="A0A1Q2MI25"/>
<dbReference type="Gene3D" id="3.40.630.40">
    <property type="entry name" value="Zn-dependent exopeptidases"/>
    <property type="match status" value="1"/>
</dbReference>
<keyword evidence="8" id="KW-1185">Reference proteome</keyword>
<dbReference type="InterPro" id="IPR002508">
    <property type="entry name" value="MurNAc-LAA_cat"/>
</dbReference>
<dbReference type="GO" id="GO:0009253">
    <property type="term" value="P:peptidoglycan catabolic process"/>
    <property type="evidence" value="ECO:0007669"/>
    <property type="project" value="InterPro"/>
</dbReference>
<evidence type="ECO:0000256" key="3">
    <source>
        <dbReference type="ARBA" id="ARBA00022801"/>
    </source>
</evidence>
<dbReference type="PANTHER" id="PTHR30404">
    <property type="entry name" value="N-ACETYLMURAMOYL-L-ALANINE AMIDASE"/>
    <property type="match status" value="1"/>
</dbReference>
<dbReference type="EC" id="3.5.1.28" evidence="2"/>
<accession>A0A1Q2MI25</accession>
<dbReference type="OrthoDB" id="9806267at2"/>
<sequence length="239" mass="25820" precursor="true">MELKKTLIITAALVAAIVFSGCNAPGTPQVQGKDPILKEKPAYKPYQSPKTYTPPASRGLQGKTIVIDPGHGGKDPGAGSVGFSPKCEKELNIAIAQKLASELKSKGARVIMTRNNDVFLELDDRASFADRYGADLLVSIHCDAHNRSDVDGATVYIARNPRTKSRQVAESIRKSLESSGIYTRGVRNADFRVLVKHSKPSVLIESGYLTNKTDAGRLNNNWYQGKLAKALAQGIENGL</sequence>
<dbReference type="GO" id="GO:0008745">
    <property type="term" value="F:N-acetylmuramoyl-L-alanine amidase activity"/>
    <property type="evidence" value="ECO:0007669"/>
    <property type="project" value="UniProtKB-EC"/>
</dbReference>
<dbReference type="InterPro" id="IPR050695">
    <property type="entry name" value="N-acetylmuramoyl_amidase_3"/>
</dbReference>
<evidence type="ECO:0000256" key="5">
    <source>
        <dbReference type="SAM" id="SignalP"/>
    </source>
</evidence>
<dbReference type="Pfam" id="PF01520">
    <property type="entry name" value="Amidase_3"/>
    <property type="match status" value="1"/>
</dbReference>
<dbReference type="PANTHER" id="PTHR30404:SF0">
    <property type="entry name" value="N-ACETYLMURAMOYL-L-ALANINE AMIDASE AMIC"/>
    <property type="match status" value="1"/>
</dbReference>
<keyword evidence="3 7" id="KW-0378">Hydrolase</keyword>
<feature type="region of interest" description="Disordered" evidence="4">
    <location>
        <begin position="29"/>
        <end position="81"/>
    </location>
</feature>
<dbReference type="KEGG" id="pbas:SMSP2_02291"/>
<keyword evidence="5" id="KW-0732">Signal</keyword>
<evidence type="ECO:0000313" key="8">
    <source>
        <dbReference type="Proteomes" id="UP000188181"/>
    </source>
</evidence>
<dbReference type="GO" id="GO:0030288">
    <property type="term" value="C:outer membrane-bounded periplasmic space"/>
    <property type="evidence" value="ECO:0007669"/>
    <property type="project" value="TreeGrafter"/>
</dbReference>
<gene>
    <name evidence="7" type="primary">lytC</name>
    <name evidence="7" type="ORF">SMSP2_02291</name>
</gene>
<dbReference type="PROSITE" id="PS51257">
    <property type="entry name" value="PROKAR_LIPOPROTEIN"/>
    <property type="match status" value="1"/>
</dbReference>
<evidence type="ECO:0000256" key="4">
    <source>
        <dbReference type="SAM" id="MobiDB-lite"/>
    </source>
</evidence>
<feature type="signal peptide" evidence="5">
    <location>
        <begin position="1"/>
        <end position="24"/>
    </location>
</feature>
<dbReference type="SUPFAM" id="SSF53187">
    <property type="entry name" value="Zn-dependent exopeptidases"/>
    <property type="match status" value="1"/>
</dbReference>
<evidence type="ECO:0000256" key="1">
    <source>
        <dbReference type="ARBA" id="ARBA00001561"/>
    </source>
</evidence>